<dbReference type="InterPro" id="IPR011067">
    <property type="entry name" value="Plasmid_toxin/cell-grow_inhib"/>
</dbReference>
<dbReference type="Proteomes" id="UP000574067">
    <property type="component" value="Unassembled WGS sequence"/>
</dbReference>
<comment type="similarity">
    <text evidence="1">Belongs to the PemK/MazF family.</text>
</comment>
<dbReference type="GO" id="GO:0004521">
    <property type="term" value="F:RNA endonuclease activity"/>
    <property type="evidence" value="ECO:0007669"/>
    <property type="project" value="TreeGrafter"/>
</dbReference>
<evidence type="ECO:0000313" key="3">
    <source>
        <dbReference type="Proteomes" id="UP000574067"/>
    </source>
</evidence>
<dbReference type="InterPro" id="IPR003477">
    <property type="entry name" value="PemK-like"/>
</dbReference>
<dbReference type="PANTHER" id="PTHR33988">
    <property type="entry name" value="ENDORIBONUCLEASE MAZF-RELATED"/>
    <property type="match status" value="1"/>
</dbReference>
<sequence>MKRGEVWWVEFDPAVGSEVRKTRPAVIVSNDAANRNLARVVVVPLTSNTGRQYPGEALVSVGGKSSKAMADQIMAADKERLKDQLGALSKADMRAVEDAICVHLGLPR</sequence>
<keyword evidence="1" id="KW-0255">Endonuclease</keyword>
<dbReference type="PIRSF" id="PIRSF033490">
    <property type="entry name" value="MazF"/>
    <property type="match status" value="1"/>
</dbReference>
<keyword evidence="3" id="KW-1185">Reference proteome</keyword>
<organism evidence="2 3">
    <name type="scientific">Azohydromonas caseinilytica</name>
    <dbReference type="NCBI Taxonomy" id="2728836"/>
    <lineage>
        <taxon>Bacteria</taxon>
        <taxon>Pseudomonadati</taxon>
        <taxon>Pseudomonadota</taxon>
        <taxon>Betaproteobacteria</taxon>
        <taxon>Burkholderiales</taxon>
        <taxon>Sphaerotilaceae</taxon>
        <taxon>Azohydromonas</taxon>
    </lineage>
</organism>
<keyword evidence="1" id="KW-0378">Hydrolase</keyword>
<dbReference type="RefSeq" id="WP_169163960.1">
    <property type="nucleotide sequence ID" value="NZ_JABBFW010000053.1"/>
</dbReference>
<dbReference type="GO" id="GO:0006402">
    <property type="term" value="P:mRNA catabolic process"/>
    <property type="evidence" value="ECO:0007669"/>
    <property type="project" value="TreeGrafter"/>
</dbReference>
<accession>A0A848FHW6</accession>
<comment type="function">
    <text evidence="1">Toxic component of a type II toxin-antitoxin (TA) system.</text>
</comment>
<reference evidence="2 3" key="1">
    <citation type="submission" date="2020-04" db="EMBL/GenBank/DDBJ databases">
        <title>Azohydromonas sp. isolated from soil.</title>
        <authorList>
            <person name="Dahal R.H."/>
        </authorList>
    </citation>
    <scope>NUCLEOTIDE SEQUENCE [LARGE SCALE GENOMIC DNA]</scope>
    <source>
        <strain evidence="2 3">G-1-1-14</strain>
    </source>
</reference>
<evidence type="ECO:0000256" key="1">
    <source>
        <dbReference type="PIRNR" id="PIRNR033490"/>
    </source>
</evidence>
<dbReference type="GO" id="GO:0016075">
    <property type="term" value="P:rRNA catabolic process"/>
    <property type="evidence" value="ECO:0007669"/>
    <property type="project" value="TreeGrafter"/>
</dbReference>
<dbReference type="GO" id="GO:0003677">
    <property type="term" value="F:DNA binding"/>
    <property type="evidence" value="ECO:0007669"/>
    <property type="project" value="InterPro"/>
</dbReference>
<protein>
    <recommendedName>
        <fullName evidence="1">mRNA interferase</fullName>
        <ecNumber evidence="1">3.1.-.-</ecNumber>
    </recommendedName>
</protein>
<dbReference type="SUPFAM" id="SSF50118">
    <property type="entry name" value="Cell growth inhibitor/plasmid maintenance toxic component"/>
    <property type="match status" value="1"/>
</dbReference>
<proteinExistence type="inferred from homology"/>
<dbReference type="EMBL" id="JABBFW010000053">
    <property type="protein sequence ID" value="NML19068.1"/>
    <property type="molecule type" value="Genomic_DNA"/>
</dbReference>
<name>A0A848FHW6_9BURK</name>
<keyword evidence="1" id="KW-0540">Nuclease</keyword>
<gene>
    <name evidence="2" type="ORF">HHL10_29285</name>
</gene>
<dbReference type="Pfam" id="PF02452">
    <property type="entry name" value="PemK_toxin"/>
    <property type="match status" value="1"/>
</dbReference>
<evidence type="ECO:0000313" key="2">
    <source>
        <dbReference type="EMBL" id="NML19068.1"/>
    </source>
</evidence>
<dbReference type="AlphaFoldDB" id="A0A848FHW6"/>
<dbReference type="GO" id="GO:0016787">
    <property type="term" value="F:hydrolase activity"/>
    <property type="evidence" value="ECO:0007669"/>
    <property type="project" value="UniProtKB-KW"/>
</dbReference>
<dbReference type="Gene3D" id="2.30.30.110">
    <property type="match status" value="1"/>
</dbReference>
<comment type="caution">
    <text evidence="2">The sequence shown here is derived from an EMBL/GenBank/DDBJ whole genome shotgun (WGS) entry which is preliminary data.</text>
</comment>
<dbReference type="EC" id="3.1.-.-" evidence="1"/>